<dbReference type="PATRIC" id="fig|1324352.5.peg.420"/>
<protein>
    <submittedName>
        <fullName evidence="1">Uncharacterized protein</fullName>
    </submittedName>
</protein>
<name>A0A0G3LXB7_CHRGL</name>
<dbReference type="Proteomes" id="UP000035213">
    <property type="component" value="Chromosome"/>
</dbReference>
<accession>A0A0G3LXB7</accession>
<organism evidence="1 2">
    <name type="scientific">Chryseobacterium gallinarum</name>
    <dbReference type="NCBI Taxonomy" id="1324352"/>
    <lineage>
        <taxon>Bacteria</taxon>
        <taxon>Pseudomonadati</taxon>
        <taxon>Bacteroidota</taxon>
        <taxon>Flavobacteriia</taxon>
        <taxon>Flavobacteriales</taxon>
        <taxon>Weeksellaceae</taxon>
        <taxon>Chryseobacterium group</taxon>
        <taxon>Chryseobacterium</taxon>
    </lineage>
</organism>
<gene>
    <name evidence="1" type="ORF">OK18_01950</name>
</gene>
<evidence type="ECO:0000313" key="2">
    <source>
        <dbReference type="Proteomes" id="UP000035213"/>
    </source>
</evidence>
<proteinExistence type="predicted"/>
<evidence type="ECO:0000313" key="1">
    <source>
        <dbReference type="EMBL" id="AKK71566.1"/>
    </source>
</evidence>
<dbReference type="AlphaFoldDB" id="A0A0G3LXB7"/>
<dbReference type="KEGG" id="cgn:OK18_01950"/>
<reference evidence="1 2" key="1">
    <citation type="submission" date="2014-11" db="EMBL/GenBank/DDBJ databases">
        <authorList>
            <person name="Park G.-S."/>
            <person name="Hong S.-J."/>
            <person name="Jung B.K."/>
            <person name="Khan A.R."/>
            <person name="Kwak Y."/>
            <person name="Shin J.-H."/>
        </authorList>
    </citation>
    <scope>NUCLEOTIDE SEQUENCE [LARGE SCALE GENOMIC DNA]</scope>
    <source>
        <strain evidence="1 2">DSM 27622</strain>
    </source>
</reference>
<dbReference type="EMBL" id="CP009928">
    <property type="protein sequence ID" value="AKK71566.1"/>
    <property type="molecule type" value="Genomic_DNA"/>
</dbReference>
<sequence length="88" mass="10668">MKPRIEKKRNAEKLLFATILLLLKKDFRHHIAPFWGFLFSQTYKFTILYKDLVVKRFLSAEINLFNHPDGKKYWIYVFLGISLKKMLF</sequence>